<protein>
    <submittedName>
        <fullName evidence="5">Long-chain acyl-CoA synthetase</fullName>
    </submittedName>
</protein>
<dbReference type="GO" id="GO:0016878">
    <property type="term" value="F:acid-thiol ligase activity"/>
    <property type="evidence" value="ECO:0007669"/>
    <property type="project" value="UniProtKB-ARBA"/>
</dbReference>
<dbReference type="InterPro" id="IPR020845">
    <property type="entry name" value="AMP-binding_CS"/>
</dbReference>
<organism evidence="5 6">
    <name type="scientific">Rhodococcoides kroppenstedtii</name>
    <dbReference type="NCBI Taxonomy" id="293050"/>
    <lineage>
        <taxon>Bacteria</taxon>
        <taxon>Bacillati</taxon>
        <taxon>Actinomycetota</taxon>
        <taxon>Actinomycetes</taxon>
        <taxon>Mycobacteriales</taxon>
        <taxon>Nocardiaceae</taxon>
        <taxon>Rhodococcoides</taxon>
    </lineage>
</organism>
<proteinExistence type="predicted"/>
<sequence>MRTNGTMIDAWRRRVDAHPDAAAVAWFDAVLTAREVDDLSDGIAVALADRAVVRGDRVALHLQNVPHYALLFLAIWKLGAAAVLVNPMYRGRELRVLLDDAEPVLLVCADHDADALLAECRDTTVRGVLTVNARDFQTRDDERVFTTPASEPRGDDLLTASASDRPSGPDPAPEEVALLAYTSGTTGPPKGAMVSHANLLATATDFGDRARVRDGAVVFAAAPLFHITGAVLNAAVALVRDTTLVFAGRFDAGVTLDALVGHRVTYTIGSITVFNALSAHPDATRSHFASLETVYSGGAPIPPATVAAFEERFGHYIHNAYGMTETTAGVIAVPPGERAPVDPGSGSLSVGKPLPRAQVRTVDDSGNPTLPGVPGELEVTGPQVVSGYWRKPDATASAMPDGRMRTGDVAVIDADGWVYLVDRLKDQINVSGYKVWPREVEDVLYEHPAVFEAAVVGRPDDYQGESVVAYVSLRADVAATGDELVDFARSRLAAYKRPRTVHVVTDLPKTLTGKIRRAALADRALPTRTGSESS</sequence>
<dbReference type="Pfam" id="PF00501">
    <property type="entry name" value="AMP-binding"/>
    <property type="match status" value="1"/>
</dbReference>
<keyword evidence="2" id="KW-1133">Transmembrane helix</keyword>
<feature type="transmembrane region" description="Helical" evidence="2">
    <location>
        <begin position="216"/>
        <end position="239"/>
    </location>
</feature>
<dbReference type="PANTHER" id="PTHR43767:SF1">
    <property type="entry name" value="NONRIBOSOMAL PEPTIDE SYNTHASE PES1 (EUROFUNG)-RELATED"/>
    <property type="match status" value="1"/>
</dbReference>
<accession>A0A1I0TPX4</accession>
<feature type="region of interest" description="Disordered" evidence="1">
    <location>
        <begin position="142"/>
        <end position="174"/>
    </location>
</feature>
<keyword evidence="2" id="KW-0812">Transmembrane</keyword>
<evidence type="ECO:0000256" key="2">
    <source>
        <dbReference type="SAM" id="Phobius"/>
    </source>
</evidence>
<evidence type="ECO:0000259" key="4">
    <source>
        <dbReference type="Pfam" id="PF13193"/>
    </source>
</evidence>
<dbReference type="PANTHER" id="PTHR43767">
    <property type="entry name" value="LONG-CHAIN-FATTY-ACID--COA LIGASE"/>
    <property type="match status" value="1"/>
</dbReference>
<dbReference type="Gene3D" id="3.40.50.12780">
    <property type="entry name" value="N-terminal domain of ligase-like"/>
    <property type="match status" value="1"/>
</dbReference>
<dbReference type="InterPro" id="IPR050237">
    <property type="entry name" value="ATP-dep_AMP-bd_enzyme"/>
</dbReference>
<feature type="domain" description="AMP-binding enzyme C-terminal" evidence="4">
    <location>
        <begin position="439"/>
        <end position="514"/>
    </location>
</feature>
<gene>
    <name evidence="5" type="ORF">SAMN05444374_108140</name>
</gene>
<keyword evidence="2" id="KW-0472">Membrane</keyword>
<evidence type="ECO:0000259" key="3">
    <source>
        <dbReference type="Pfam" id="PF00501"/>
    </source>
</evidence>
<dbReference type="Pfam" id="PF13193">
    <property type="entry name" value="AMP-binding_C"/>
    <property type="match status" value="1"/>
</dbReference>
<dbReference type="Gene3D" id="3.30.300.30">
    <property type="match status" value="1"/>
</dbReference>
<dbReference type="AlphaFoldDB" id="A0A1I0TPX4"/>
<dbReference type="EMBL" id="FOJN01000008">
    <property type="protein sequence ID" value="SFA53800.1"/>
    <property type="molecule type" value="Genomic_DNA"/>
</dbReference>
<dbReference type="InterPro" id="IPR045851">
    <property type="entry name" value="AMP-bd_C_sf"/>
</dbReference>
<dbReference type="PROSITE" id="PS00455">
    <property type="entry name" value="AMP_BINDING"/>
    <property type="match status" value="1"/>
</dbReference>
<dbReference type="InterPro" id="IPR025110">
    <property type="entry name" value="AMP-bd_C"/>
</dbReference>
<name>A0A1I0TPX4_9NOCA</name>
<reference evidence="5 6" key="1">
    <citation type="submission" date="2016-10" db="EMBL/GenBank/DDBJ databases">
        <authorList>
            <person name="de Groot N.N."/>
        </authorList>
    </citation>
    <scope>NUCLEOTIDE SEQUENCE [LARGE SCALE GENOMIC DNA]</scope>
    <source>
        <strain evidence="5 6">DSM 44908</strain>
    </source>
</reference>
<evidence type="ECO:0000256" key="1">
    <source>
        <dbReference type="SAM" id="MobiDB-lite"/>
    </source>
</evidence>
<dbReference type="GeneID" id="85486234"/>
<dbReference type="Proteomes" id="UP000182054">
    <property type="component" value="Unassembled WGS sequence"/>
</dbReference>
<dbReference type="OrthoDB" id="9803968at2"/>
<dbReference type="InterPro" id="IPR042099">
    <property type="entry name" value="ANL_N_sf"/>
</dbReference>
<feature type="domain" description="AMP-dependent synthetase/ligase" evidence="3">
    <location>
        <begin position="12"/>
        <end position="389"/>
    </location>
</feature>
<dbReference type="SUPFAM" id="SSF56801">
    <property type="entry name" value="Acetyl-CoA synthetase-like"/>
    <property type="match status" value="1"/>
</dbReference>
<evidence type="ECO:0000313" key="5">
    <source>
        <dbReference type="EMBL" id="SFA53800.1"/>
    </source>
</evidence>
<evidence type="ECO:0000313" key="6">
    <source>
        <dbReference type="Proteomes" id="UP000182054"/>
    </source>
</evidence>
<dbReference type="RefSeq" id="WP_068366215.1">
    <property type="nucleotide sequence ID" value="NZ_FOJN01000008.1"/>
</dbReference>
<dbReference type="InterPro" id="IPR000873">
    <property type="entry name" value="AMP-dep_synth/lig_dom"/>
</dbReference>